<dbReference type="InterPro" id="IPR035959">
    <property type="entry name" value="RutC-like_sf"/>
</dbReference>
<proteinExistence type="predicted"/>
<dbReference type="PANTHER" id="PTHR43760">
    <property type="entry name" value="ENDORIBONUCLEASE-RELATED"/>
    <property type="match status" value="1"/>
</dbReference>
<sequence length="172" mass="18476">MTTELRAGTPETRLKALGRLLPDNPPSPIGTFKNVRRSGNMLYVSGQGPVLPDGSLLKGKVGGDVTAEEARDHAELVALNIIAALRQFLGSLDHVSGVVKLLGLVNATPEFEHHPHVIDGASNILARVFDDKRGHARSAFGVSSLPNQITVEIEAIFELSDDALHQVSCWEN</sequence>
<accession>A0ABR9CQK3</accession>
<reference evidence="3" key="1">
    <citation type="submission" date="2020-09" db="EMBL/GenBank/DDBJ databases">
        <title>The genome sequence of strain Labrenzia suaedae 4C16A.</title>
        <authorList>
            <person name="Liu Y."/>
        </authorList>
    </citation>
    <scope>NUCLEOTIDE SEQUENCE [LARGE SCALE GENOMIC DNA]</scope>
    <source>
        <strain evidence="3">4C16A</strain>
    </source>
</reference>
<reference evidence="2 3" key="2">
    <citation type="journal article" date="2021" name="Int. J. Syst. Evol. Microbiol.">
        <title>Roseibium litorale sp. nov., isolated from a tidal flat sediment and proposal for the reclassification of Labrenzia polysiphoniae as Roseibium polysiphoniae comb. nov.</title>
        <authorList>
            <person name="Liu Y."/>
            <person name="Pei T."/>
            <person name="Du J."/>
            <person name="Chao M."/>
            <person name="Deng M.R."/>
            <person name="Zhu H."/>
        </authorList>
    </citation>
    <scope>NUCLEOTIDE SEQUENCE [LARGE SCALE GENOMIC DNA]</scope>
    <source>
        <strain evidence="2 3">4C16A</strain>
    </source>
</reference>
<dbReference type="Pfam" id="PF14588">
    <property type="entry name" value="YjgF_endoribonc"/>
    <property type="match status" value="1"/>
</dbReference>
<organism evidence="2 3">
    <name type="scientific">Roseibium litorale</name>
    <dbReference type="NCBI Taxonomy" id="2803841"/>
    <lineage>
        <taxon>Bacteria</taxon>
        <taxon>Pseudomonadati</taxon>
        <taxon>Pseudomonadota</taxon>
        <taxon>Alphaproteobacteria</taxon>
        <taxon>Hyphomicrobiales</taxon>
        <taxon>Stappiaceae</taxon>
        <taxon>Roseibium</taxon>
    </lineage>
</organism>
<evidence type="ECO:0000313" key="2">
    <source>
        <dbReference type="EMBL" id="MBD8892690.1"/>
    </source>
</evidence>
<dbReference type="RefSeq" id="WP_192148811.1">
    <property type="nucleotide sequence ID" value="NZ_JACYXI010000008.1"/>
</dbReference>
<dbReference type="Gene3D" id="3.30.1330.40">
    <property type="entry name" value="RutC-like"/>
    <property type="match status" value="1"/>
</dbReference>
<name>A0ABR9CQK3_9HYPH</name>
<evidence type="ECO:0000259" key="1">
    <source>
        <dbReference type="Pfam" id="PF14588"/>
    </source>
</evidence>
<dbReference type="InterPro" id="IPR013813">
    <property type="entry name" value="Endoribo_LPSP/chorism_mut-like"/>
</dbReference>
<dbReference type="SUPFAM" id="SSF55298">
    <property type="entry name" value="YjgF-like"/>
    <property type="match status" value="1"/>
</dbReference>
<feature type="domain" description="Endoribonuclease L-PSP/chorismate mutase-like" evidence="1">
    <location>
        <begin position="11"/>
        <end position="146"/>
    </location>
</feature>
<keyword evidence="3" id="KW-1185">Reference proteome</keyword>
<protein>
    <submittedName>
        <fullName evidence="2">RidA family protein</fullName>
    </submittedName>
</protein>
<comment type="caution">
    <text evidence="2">The sequence shown here is derived from an EMBL/GenBank/DDBJ whole genome shotgun (WGS) entry which is preliminary data.</text>
</comment>
<gene>
    <name evidence="2" type="ORF">IG616_14190</name>
</gene>
<evidence type="ECO:0000313" key="3">
    <source>
        <dbReference type="Proteomes" id="UP000632063"/>
    </source>
</evidence>
<dbReference type="Proteomes" id="UP000632063">
    <property type="component" value="Unassembled WGS sequence"/>
</dbReference>
<dbReference type="CDD" id="cd02199">
    <property type="entry name" value="YjgF_YER057c_UK114_like_1"/>
    <property type="match status" value="1"/>
</dbReference>
<dbReference type="EMBL" id="JACYXI010000008">
    <property type="protein sequence ID" value="MBD8892690.1"/>
    <property type="molecule type" value="Genomic_DNA"/>
</dbReference>
<dbReference type="PANTHER" id="PTHR43760:SF1">
    <property type="entry name" value="ENDORIBONUCLEASE L-PSP_CHORISMATE MUTASE-LIKE DOMAIN-CONTAINING PROTEIN"/>
    <property type="match status" value="1"/>
</dbReference>